<feature type="region of interest" description="Disordered" evidence="2">
    <location>
        <begin position="2016"/>
        <end position="2035"/>
    </location>
</feature>
<keyword evidence="7" id="KW-1185">Reference proteome</keyword>
<feature type="compositionally biased region" description="Polar residues" evidence="2">
    <location>
        <begin position="945"/>
        <end position="961"/>
    </location>
</feature>
<dbReference type="GeneTree" id="ENSGT00530000063735"/>
<dbReference type="Pfam" id="PF12509">
    <property type="entry name" value="DUF3715"/>
    <property type="match status" value="1"/>
</dbReference>
<feature type="region of interest" description="Disordered" evidence="2">
    <location>
        <begin position="2713"/>
        <end position="2734"/>
    </location>
</feature>
<feature type="domain" description="TASOR PIN" evidence="5">
    <location>
        <begin position="3150"/>
        <end position="3285"/>
    </location>
</feature>
<comment type="similarity">
    <text evidence="1">Belongs to the TASOR family.</text>
</comment>
<feature type="compositionally biased region" description="Basic and acidic residues" evidence="2">
    <location>
        <begin position="864"/>
        <end position="877"/>
    </location>
</feature>
<feature type="compositionally biased region" description="Polar residues" evidence="2">
    <location>
        <begin position="1036"/>
        <end position="1062"/>
    </location>
</feature>
<dbReference type="PANTHER" id="PTHR16207">
    <property type="entry name" value="SET DOMAIN-CONTAINING PROTEIN"/>
    <property type="match status" value="1"/>
</dbReference>
<feature type="compositionally biased region" description="Basic and acidic residues" evidence="2">
    <location>
        <begin position="998"/>
        <end position="1016"/>
    </location>
</feature>
<feature type="region of interest" description="Disordered" evidence="2">
    <location>
        <begin position="1387"/>
        <end position="1499"/>
    </location>
</feature>
<feature type="region of interest" description="Disordered" evidence="2">
    <location>
        <begin position="2102"/>
        <end position="2127"/>
    </location>
</feature>
<reference evidence="6" key="4">
    <citation type="submission" date="2025-08" db="UniProtKB">
        <authorList>
            <consortium name="Ensembl"/>
        </authorList>
    </citation>
    <scope>IDENTIFICATION</scope>
</reference>
<feature type="region of interest" description="Disordered" evidence="2">
    <location>
        <begin position="986"/>
        <end position="1062"/>
    </location>
</feature>
<reference evidence="6" key="3">
    <citation type="submission" date="2020-05" db="EMBL/GenBank/DDBJ databases">
        <title>Electrophorus electricus (electric eel) genome, fEleEle1, primary haplotype.</title>
        <authorList>
            <person name="Myers G."/>
            <person name="Meyer A."/>
            <person name="Fedrigo O."/>
            <person name="Formenti G."/>
            <person name="Rhie A."/>
            <person name="Tracey A."/>
            <person name="Sims Y."/>
            <person name="Jarvis E.D."/>
        </authorList>
    </citation>
    <scope>NUCLEOTIDE SEQUENCE [LARGE SCALE GENOMIC DNA]</scope>
</reference>
<evidence type="ECO:0000259" key="4">
    <source>
        <dbReference type="Pfam" id="PF23314"/>
    </source>
</evidence>
<sequence length="3292" mass="366075">MLMTSSVDLSGLLEPVLPGSVTFDNSILAPLQNSYLYEESKECFTYNSAYLVNNAALQRRYSAFRAEKQEYGYSEEELEESFGFLLFADESEANKLADTGLLVGQGMCTTLGDSSKGVYISKYSDCLDLKRWYDGKTGYIVLLKLIKGRVKEVTENYTQNFTTPSAGFDCHVSEQLRAVCASTSSFLAFERTQYYIYELLEGSGNTESCPRHVCPFAIVAFSYGKTTISLELKEKSISSGSLISVFHYQPWSGQLKIESIVYDVGLKSIHGAMFPANLPKTVKVDHTIGVSELRKTLPEAIFETSLVGEVIALVICRCFSLYDVVSCEVKSDLSLLTHELKEKDMALVIYLDDSGFLVVLHSSHFLSYEGAATDKASALQGMFIFPDSRTVPRETKIGHSESKVSAEVLQVLPALNYAESEMEKCPPNQQGEPLSIVEKHLQNFATLFFPGLSSIPAREASMFPDQYDVPDGFPLIAPKWTEEAGARLNTYMKNPCSFQLSIERTLELLTAGKQQRSDEHDDDVYYYISSPEEAPQTPSGMVSERDVAAESDHIIGSNTLSHELKNAREQQTERQKNVTAELSKDIGTPSAAGVAMTESTDISPKSCDLPTEPCVNTAADSEKTLHSNTANDECSAGSRDVSQEPPIQSTGVALLSLTVNGNDASGMAAMPTQHLQTATDVDLCKKVNCCVEVHPQVDSDVPPERTLNLKLLPRRRGRRKKRGLKRNPNKVRQTPVSVQNTNSPSCSSVEASIEQSSNSETVLSSPSSQPRQKDWRSLPRRKRHWKADISMKRILRSDVKASETKSLVENISDITELAGYMTSTPKRKMDGCSMRERYGLKTIITDCGRIFVPHGSDAAPGDVKLPKDTKDDQDFSLERANSPSKEKLSKPTSPLTHAKSPPLEMEKKGQHMPLTHIQNIPVITSSKAQSSQQATVQAEKDDTSHNNSDQSLDSDLQPTSTEKCKGKIKDHVYRAISISKLKTVLKRAKMTKSPSPGDHGKSDNGEPEVKKTKPNIDVDLTSTSGKSSPHKDMNNKHSVSQDNSESAGNQEPLENTLSKQTLVSWRELKTSSSQAKLMSKNTKENGCITLDKPPPFAVVKQADHQLISTITGDRAEGKNISSDGKTCKEGLATGGSPPSDALNLLADLALSANSDKTANLGEKPRQDTHVGVKTSNSPESVLHALLQNPTTRLKLPPTSPYQMGLEVAGDLMLDISEEHSYSQPTSLLSGLSRACSQVPPPVGCVESLLSLNPGLLKLPDQTSGLANQEKGGKNGWKYLTSLSMPPSSGLKRSKFLRHRRIFEKEGSIQVTRFWREIYDFKFDSKFTNVKLDKTVTRALHGKWDFGIQDNYEQVHLIFHMWIGLFYSKSTSRFFHFDQNCPPLDLNPSQSIGPVQPAVPLPDVGLGSSEDRTTSVQPGPDILDLSLKASGPVSHCTMSQGSSEEDQPSSKRSRPEHTSESKGPEVRANSNLSLTDSIVDDLDGNSVPNNDDYSDIENDSTTETSYTKLLENNNAYSNLCEQTLSMHIDEQKSLKAQKNEPMASGTLNSLDTKALAVFHQVVGPARPKMHTKMPDQVHGRKIILKSLSFKDKGGARTPTSVISECVSKDEEHEAALSGKSRGIAPVHCRNNKDECAFQNLVGHSSASSVAVHGGNDATKLKVKSLLNTSNDIPMNVHNDNNKTTDKIKDAQADTTGKIHDDKTKKQVRPMPDIRHEMSLLDTRDDMSVNKVKDKTPQTACQVNVAKAEVKPKHDIRNYTPVHTQDVNDAKDRITTMHSVRDDTPADVQDVNKSIEDGVKAVHNVQDDTPADVQDVNESIEDGVKAVHNVQDDTPADVQDVNDTKDEVTPVHSVRDDRMVDVQDVNESANVGVKAAHNVQDHTPADVQDINDAAKNEVTPVHTVRHDKLVNVQDVNESTKDGVTPVHSVQDHTPADVQDVNDTKDEVTPVHSVRDDRMVDVQDVNESANVGVKAADNVQDHTPADVQDINDAAKNEVTPVHTVRHDKLVNVQDVNESTKDGVTPVHSVLGDTPIDVQNTNDAAKDEVTPVHGVRDDKPVDVQDVNESIEGGVKAVHNVQDDTPADVQDVNDTKDEITPVHSVRDDKPEDVQDVNESAKDGVTPVHSVQDDTPIDVKDINVAAKDRITPVQRENDDTPIDVQDVNYAKEGDTPVQSVIDDTPIDVQYVNDSEERVTPAHSVRDDATVQDVNDETKKAKPKSDARESVSEHPDVDQTEGMVVDEVQISSDITEHMVERDENKTREEEFLCNNTNLETVSEKQKDSDDEPHVSALEQDFTDSVHVEICDEKTLEEMHVDVSGGETPVEQISSMKEDNVLKRHEGEVATEISVVKNDRKQTRDYAQPEIAEYFSADDVSSKAHCFLLKEGDRSPAVSDMCILTENDKSTVLHPSSVVQNETPEINQRELKETHVDVSSCTAVINQESGTDQKHLAPTICETFADEVPGMSSGDSQNVSTPSIQINSELGMTSRSSTPTQDELPYTQEVCENIRIQQVGHLQDNHTSEQVPHSVTRSPTIAGSALNSSIIERHISSSPCYKVQSFPQGPDWSSYEATGDLTDESRSLTQKPVPKQNLRNLVHETISSRELSSKENQSQKYQYGHFSEQYKELSPELSSWAHGSSFKTDRPSRLREPYACDQDSEGFPTHFSISDNREFAYMPKDTTESESHIPDWVHQIHYADSKYTVHESNERAFPYKHRSDLSLSESNEESESQGMGSIRYSRKKSKRTFCQDEWNEEDFDGIIDYSIKKTFSCGVERTKILKTHTFSPYQCRRESRQIFDWRRYFRREGVFKLSEGNDRFVHNPPSSIVTVFDKKGNRVIFENPSTLKRSIGAHGVSVKDSFHTWEDQRSKSNITQSLMELEYLIFSEKMNQMLKNCKATSKPKSQHRHNVNSVENLMTIRFSRLEEEDTTAFDETWPTLPKFKINVDMSERKGMRKIINYGKPLHLQSLFCERGTMAACSRISDITKDCAKSYNSMMNDVCAGKTIPHQNNKSKRKWDIESTACIKQSAFCGRIKKDMFDNLHDNLNSIVRQACKIKYKFYILVTSSDSFFEETKELLEAEGHAAVEPYQFEIDESGQTPLLILLRNEDIAEHICEVPHLLELKKSSRVLFAGIDRPDDVVNLTHQEVFARGGFVVFDEAALDALSLENMKKVVGVMEELDKKGKWKWFLHYRDSRKLRENVRCSPDAQKRKHFVDCCQEAGIVEVLPYHECDVISRGRPDYLRCLVHLQIQNVSARFPVFITDTPADSFGKNGILTMNIYAFSRILSNDSCLVS</sequence>
<feature type="compositionally biased region" description="Basic residues" evidence="2">
    <location>
        <begin position="712"/>
        <end position="729"/>
    </location>
</feature>
<feature type="domain" description="TASOR alpha/beta" evidence="4">
    <location>
        <begin position="3054"/>
        <end position="3146"/>
    </location>
</feature>
<reference evidence="7" key="2">
    <citation type="journal article" date="2017" name="Sci. Adv.">
        <title>A tail of two voltages: Proteomic comparison of the three electric organs of the electric eel.</title>
        <authorList>
            <person name="Traeger L.L."/>
            <person name="Sabat G."/>
            <person name="Barrett-Wilt G.A."/>
            <person name="Wells G.B."/>
            <person name="Sussman M.R."/>
        </authorList>
    </citation>
    <scope>NUCLEOTIDE SEQUENCE [LARGE SCALE GENOMIC DNA]</scope>
</reference>
<evidence type="ECO:0000259" key="5">
    <source>
        <dbReference type="Pfam" id="PF24630"/>
    </source>
</evidence>
<feature type="compositionally biased region" description="Basic and acidic residues" evidence="2">
    <location>
        <begin position="2189"/>
        <end position="2202"/>
    </location>
</feature>
<evidence type="ECO:0008006" key="8">
    <source>
        <dbReference type="Google" id="ProtNLM"/>
    </source>
</evidence>
<gene>
    <name evidence="6" type="primary">TASOR2</name>
</gene>
<organism evidence="6 7">
    <name type="scientific">Electrophorus electricus</name>
    <name type="common">Electric eel</name>
    <name type="synonym">Gymnotus electricus</name>
    <dbReference type="NCBI Taxonomy" id="8005"/>
    <lineage>
        <taxon>Eukaryota</taxon>
        <taxon>Metazoa</taxon>
        <taxon>Chordata</taxon>
        <taxon>Craniata</taxon>
        <taxon>Vertebrata</taxon>
        <taxon>Euteleostomi</taxon>
        <taxon>Actinopterygii</taxon>
        <taxon>Neopterygii</taxon>
        <taxon>Teleostei</taxon>
        <taxon>Ostariophysi</taxon>
        <taxon>Gymnotiformes</taxon>
        <taxon>Gymnotoidei</taxon>
        <taxon>Gymnotidae</taxon>
        <taxon>Electrophorus</taxon>
    </lineage>
</organism>
<evidence type="ECO:0000313" key="7">
    <source>
        <dbReference type="Proteomes" id="UP000314983"/>
    </source>
</evidence>
<feature type="compositionally biased region" description="Low complexity" evidence="2">
    <location>
        <begin position="926"/>
        <end position="937"/>
    </location>
</feature>
<dbReference type="GO" id="GO:0045814">
    <property type="term" value="P:negative regulation of gene expression, epigenetic"/>
    <property type="evidence" value="ECO:0007669"/>
    <property type="project" value="InterPro"/>
</dbReference>
<evidence type="ECO:0000256" key="2">
    <source>
        <dbReference type="SAM" id="MobiDB-lite"/>
    </source>
</evidence>
<dbReference type="InterPro" id="IPR022188">
    <property type="entry name" value="TASOR_DUF3715"/>
</dbReference>
<feature type="region of interest" description="Disordered" evidence="2">
    <location>
        <begin position="2566"/>
        <end position="2588"/>
    </location>
</feature>
<evidence type="ECO:0000313" key="6">
    <source>
        <dbReference type="Ensembl" id="ENSEEEP00000044650.2"/>
    </source>
</evidence>
<dbReference type="InterPro" id="IPR056243">
    <property type="entry name" value="TASOR_ab_dom"/>
</dbReference>
<dbReference type="Proteomes" id="UP000314983">
    <property type="component" value="Chromosome 23"/>
</dbReference>
<accession>A0A4W4H7L3</accession>
<reference evidence="7" key="1">
    <citation type="journal article" date="2014" name="Science">
        <title>Nonhuman genetics. Genomic basis for the convergent evolution of electric organs.</title>
        <authorList>
            <person name="Gallant J.R."/>
            <person name="Traeger L.L."/>
            <person name="Volkening J.D."/>
            <person name="Moffett H."/>
            <person name="Chen P.H."/>
            <person name="Novina C.D."/>
            <person name="Phillips G.N.Jr."/>
            <person name="Anand R."/>
            <person name="Wells G.B."/>
            <person name="Pinch M."/>
            <person name="Guth R."/>
            <person name="Unguez G.A."/>
            <person name="Albert J.S."/>
            <person name="Zakon H.H."/>
            <person name="Samanta M.P."/>
            <person name="Sussman M.R."/>
        </authorList>
    </citation>
    <scope>NUCLEOTIDE SEQUENCE [LARGE SCALE GENOMIC DNA]</scope>
</reference>
<dbReference type="Pfam" id="PF24630">
    <property type="entry name" value="PIN_TASOR"/>
    <property type="match status" value="1"/>
</dbReference>
<reference evidence="6" key="5">
    <citation type="submission" date="2025-09" db="UniProtKB">
        <authorList>
            <consortium name="Ensembl"/>
        </authorList>
    </citation>
    <scope>IDENTIFICATION</scope>
</reference>
<name>A0A4W4H7L3_ELEEL</name>
<feature type="region of interest" description="Disordered" evidence="2">
    <location>
        <begin position="926"/>
        <end position="963"/>
    </location>
</feature>
<evidence type="ECO:0000256" key="1">
    <source>
        <dbReference type="ARBA" id="ARBA00008058"/>
    </source>
</evidence>
<feature type="region of interest" description="Disordered" evidence="2">
    <location>
        <begin position="712"/>
        <end position="781"/>
    </location>
</feature>
<feature type="compositionally biased region" description="Basic and acidic residues" evidence="2">
    <location>
        <begin position="2209"/>
        <end position="2230"/>
    </location>
</feature>
<protein>
    <recommendedName>
        <fullName evidence="8">DUF3715 domain-containing protein</fullName>
    </recommendedName>
</protein>
<proteinExistence type="inferred from homology"/>
<feature type="region of interest" description="Disordered" evidence="2">
    <location>
        <begin position="856"/>
        <end position="902"/>
    </location>
</feature>
<feature type="compositionally biased region" description="Basic and acidic residues" evidence="2">
    <location>
        <begin position="1452"/>
        <end position="1464"/>
    </location>
</feature>
<dbReference type="PANTHER" id="PTHR16207:SF10">
    <property type="entry name" value="PROTEIN TASOR 2"/>
    <property type="match status" value="1"/>
</dbReference>
<feature type="domain" description="TASOR pseudo-PARP" evidence="3">
    <location>
        <begin position="67"/>
        <end position="215"/>
    </location>
</feature>
<dbReference type="InterPro" id="IPR046432">
    <property type="entry name" value="TASOR"/>
</dbReference>
<feature type="compositionally biased region" description="Basic and acidic residues" evidence="2">
    <location>
        <begin position="562"/>
        <end position="576"/>
    </location>
</feature>
<feature type="region of interest" description="Disordered" evidence="2">
    <location>
        <begin position="556"/>
        <end position="645"/>
    </location>
</feature>
<dbReference type="Pfam" id="PF23314">
    <property type="entry name" value="TASOR_alpha-beta"/>
    <property type="match status" value="1"/>
</dbReference>
<dbReference type="GO" id="GO:0005654">
    <property type="term" value="C:nucleoplasm"/>
    <property type="evidence" value="ECO:0007669"/>
    <property type="project" value="TreeGrafter"/>
</dbReference>
<feature type="region of interest" description="Disordered" evidence="2">
    <location>
        <begin position="2189"/>
        <end position="2233"/>
    </location>
</feature>
<evidence type="ECO:0000259" key="3">
    <source>
        <dbReference type="Pfam" id="PF12509"/>
    </source>
</evidence>
<feature type="compositionally biased region" description="Polar residues" evidence="2">
    <location>
        <begin position="731"/>
        <end position="770"/>
    </location>
</feature>
<dbReference type="InterPro" id="IPR056242">
    <property type="entry name" value="PIN_TASOR"/>
</dbReference>
<feature type="region of interest" description="Disordered" evidence="2">
    <location>
        <begin position="1157"/>
        <end position="1176"/>
    </location>
</feature>
<dbReference type="Ensembl" id="ENSEEET00000045154.2">
    <property type="protein sequence ID" value="ENSEEEP00000044650.2"/>
    <property type="gene ID" value="ENSEEEG00000021082.2"/>
</dbReference>